<keyword evidence="2" id="KW-0663">Pyridoxal phosphate</keyword>
<evidence type="ECO:0000313" key="5">
    <source>
        <dbReference type="Proteomes" id="UP000290092"/>
    </source>
</evidence>
<dbReference type="InterPro" id="IPR004839">
    <property type="entry name" value="Aminotransferase_I/II_large"/>
</dbReference>
<dbReference type="Pfam" id="PF00155">
    <property type="entry name" value="Aminotran_1_2"/>
    <property type="match status" value="1"/>
</dbReference>
<dbReference type="EMBL" id="NXID01000048">
    <property type="protein sequence ID" value="RXK14938.1"/>
    <property type="molecule type" value="Genomic_DNA"/>
</dbReference>
<proteinExistence type="predicted"/>
<dbReference type="InterPro" id="IPR015421">
    <property type="entry name" value="PyrdxlP-dep_Trfase_major"/>
</dbReference>
<dbReference type="InterPro" id="IPR015422">
    <property type="entry name" value="PyrdxlP-dep_Trfase_small"/>
</dbReference>
<dbReference type="InterPro" id="IPR015424">
    <property type="entry name" value="PyrdxlP-dep_Trfase"/>
</dbReference>
<dbReference type="GO" id="GO:0030170">
    <property type="term" value="F:pyridoxal phosphate binding"/>
    <property type="evidence" value="ECO:0007669"/>
    <property type="project" value="InterPro"/>
</dbReference>
<accession>A0AAX2AGA7</accession>
<dbReference type="KEGG" id="amyt:AMYT_2552"/>
<sequence length="338" mass="39526">MKTYEHGGDIQSFAKSISCKVEEVIDLSSNINFIKPEILCDFNFLEISSYPKYDKLYKAIANNYKIQEEELELYNGGSSAIFTLFRHLNLNHCTIYSPAYLEYKKACNIYKYDYNLINRLEKLDVSIEKNSFVIFVNPSTPDGTLYDLEKLLEYWQKQNATVLIDESFLDFSEGKSAIKYIHKYEKLYILKSMTKFYSSAGIRVGTLISNRLNIQELRKFEPLWKLSHFDSIYLQEALKDEKFIKVAKAINVKNKIYLEKILQESPLVEYIFNSSANFVLAKLKNYTAKKLQEELKNYKIMIRDCSNFDFLDESFVRIAVKSQNDLKAFKEALDVISK</sequence>
<feature type="domain" description="Aminotransferase class I/classII large" evidence="3">
    <location>
        <begin position="50"/>
        <end position="331"/>
    </location>
</feature>
<comment type="cofactor">
    <cofactor evidence="1">
        <name>pyridoxal 5'-phosphate</name>
        <dbReference type="ChEBI" id="CHEBI:597326"/>
    </cofactor>
</comment>
<dbReference type="CDD" id="cd00609">
    <property type="entry name" value="AAT_like"/>
    <property type="match status" value="1"/>
</dbReference>
<evidence type="ECO:0000256" key="2">
    <source>
        <dbReference type="ARBA" id="ARBA00022898"/>
    </source>
</evidence>
<dbReference type="AlphaFoldDB" id="A0AAX2AGA7"/>
<dbReference type="GO" id="GO:0008483">
    <property type="term" value="F:transaminase activity"/>
    <property type="evidence" value="ECO:0007669"/>
    <property type="project" value="UniProtKB-KW"/>
</dbReference>
<evidence type="ECO:0000313" key="4">
    <source>
        <dbReference type="EMBL" id="RXK14938.1"/>
    </source>
</evidence>
<protein>
    <submittedName>
        <fullName evidence="4">Aminotransferase class I/II</fullName>
    </submittedName>
</protein>
<evidence type="ECO:0000259" key="3">
    <source>
        <dbReference type="Pfam" id="PF00155"/>
    </source>
</evidence>
<dbReference type="SUPFAM" id="SSF53383">
    <property type="entry name" value="PLP-dependent transferases"/>
    <property type="match status" value="1"/>
</dbReference>
<gene>
    <name evidence="4" type="ORF">CP985_11260</name>
</gene>
<organism evidence="4 5">
    <name type="scientific">Malaciobacter mytili LMG 24559</name>
    <dbReference type="NCBI Taxonomy" id="1032238"/>
    <lineage>
        <taxon>Bacteria</taxon>
        <taxon>Pseudomonadati</taxon>
        <taxon>Campylobacterota</taxon>
        <taxon>Epsilonproteobacteria</taxon>
        <taxon>Campylobacterales</taxon>
        <taxon>Arcobacteraceae</taxon>
        <taxon>Malaciobacter</taxon>
    </lineage>
</organism>
<dbReference type="PANTHER" id="PTHR42885:SF1">
    <property type="entry name" value="THREONINE-PHOSPHATE DECARBOXYLASE"/>
    <property type="match status" value="1"/>
</dbReference>
<keyword evidence="4" id="KW-0032">Aminotransferase</keyword>
<dbReference type="RefSeq" id="WP_114842898.1">
    <property type="nucleotide sequence ID" value="NZ_CP031219.1"/>
</dbReference>
<dbReference type="Gene3D" id="3.90.1150.10">
    <property type="entry name" value="Aspartate Aminotransferase, domain 1"/>
    <property type="match status" value="1"/>
</dbReference>
<dbReference type="Proteomes" id="UP000290092">
    <property type="component" value="Unassembled WGS sequence"/>
</dbReference>
<dbReference type="PANTHER" id="PTHR42885">
    <property type="entry name" value="HISTIDINOL-PHOSPHATE AMINOTRANSFERASE-RELATED"/>
    <property type="match status" value="1"/>
</dbReference>
<dbReference type="Gene3D" id="3.40.640.10">
    <property type="entry name" value="Type I PLP-dependent aspartate aminotransferase-like (Major domain)"/>
    <property type="match status" value="1"/>
</dbReference>
<evidence type="ECO:0000256" key="1">
    <source>
        <dbReference type="ARBA" id="ARBA00001933"/>
    </source>
</evidence>
<reference evidence="4 5" key="1">
    <citation type="submission" date="2017-09" db="EMBL/GenBank/DDBJ databases">
        <title>Genomics of the genus Arcobacter.</title>
        <authorList>
            <person name="Perez-Cataluna A."/>
            <person name="Figueras M.J."/>
            <person name="Salas-Masso N."/>
        </authorList>
    </citation>
    <scope>NUCLEOTIDE SEQUENCE [LARGE SCALE GENOMIC DNA]</scope>
    <source>
        <strain evidence="4 5">CECT 7386</strain>
    </source>
</reference>
<keyword evidence="4" id="KW-0808">Transferase</keyword>
<name>A0AAX2AGA7_9BACT</name>
<keyword evidence="5" id="KW-1185">Reference proteome</keyword>
<comment type="caution">
    <text evidence="4">The sequence shown here is derived from an EMBL/GenBank/DDBJ whole genome shotgun (WGS) entry which is preliminary data.</text>
</comment>